<name>A0A4V2HG54_9GAMM</name>
<protein>
    <submittedName>
        <fullName evidence="2">DUF2501 domain-containing protein</fullName>
    </submittedName>
</protein>
<sequence>MKTTPHSLKIALMLGALALAGAAQAQDFKQLLKQHTGQAAPAGGEAAGGLGALGGLSLPAIGGNTAGNAAGVLQYCVQRKYLSADAVSGVKDKLLSKYGLGGAQKPEQSPDYQRGLMGVLKGEGGQSFKLGCGLGQAQGQGLRLRAEQRHQADLKVGAALVAFSANGGDGTLPGRAYRRRRLP</sequence>
<evidence type="ECO:0000313" key="2">
    <source>
        <dbReference type="EMBL" id="TAA44616.1"/>
    </source>
</evidence>
<proteinExistence type="predicted"/>
<dbReference type="InterPro" id="IPR019637">
    <property type="entry name" value="DUF2501"/>
</dbReference>
<dbReference type="Pfam" id="PF10696">
    <property type="entry name" value="DUF2501"/>
    <property type="match status" value="1"/>
</dbReference>
<feature type="chain" id="PRO_5020546147" evidence="1">
    <location>
        <begin position="26"/>
        <end position="183"/>
    </location>
</feature>
<reference evidence="2 3" key="1">
    <citation type="submission" date="2019-02" db="EMBL/GenBank/DDBJ databases">
        <title>WGS of Pseudoxanthomonas species novum from clinical isolates.</title>
        <authorList>
            <person name="Bernier A.-M."/>
            <person name="Bernard K."/>
            <person name="Vachon A."/>
        </authorList>
    </citation>
    <scope>NUCLEOTIDE SEQUENCE [LARGE SCALE GENOMIC DNA]</scope>
    <source>
        <strain evidence="2 3">NML130969</strain>
    </source>
</reference>
<feature type="signal peptide" evidence="1">
    <location>
        <begin position="1"/>
        <end position="25"/>
    </location>
</feature>
<evidence type="ECO:0000256" key="1">
    <source>
        <dbReference type="SAM" id="SignalP"/>
    </source>
</evidence>
<organism evidence="2 3">
    <name type="scientific">Pseudoxanthomonas winnipegensis</name>
    <dbReference type="NCBI Taxonomy" id="2480810"/>
    <lineage>
        <taxon>Bacteria</taxon>
        <taxon>Pseudomonadati</taxon>
        <taxon>Pseudomonadota</taxon>
        <taxon>Gammaproteobacteria</taxon>
        <taxon>Lysobacterales</taxon>
        <taxon>Lysobacteraceae</taxon>
        <taxon>Pseudoxanthomonas</taxon>
    </lineage>
</organism>
<dbReference type="AlphaFoldDB" id="A0A4V2HG54"/>
<comment type="caution">
    <text evidence="2">The sequence shown here is derived from an EMBL/GenBank/DDBJ whole genome shotgun (WGS) entry which is preliminary data.</text>
</comment>
<gene>
    <name evidence="2" type="ORF">EA655_06705</name>
</gene>
<dbReference type="RefSeq" id="WP_130533956.1">
    <property type="nucleotide sequence ID" value="NZ_SHMG01000003.1"/>
</dbReference>
<evidence type="ECO:0000313" key="3">
    <source>
        <dbReference type="Proteomes" id="UP000294164"/>
    </source>
</evidence>
<keyword evidence="1" id="KW-0732">Signal</keyword>
<dbReference type="Proteomes" id="UP000294164">
    <property type="component" value="Unassembled WGS sequence"/>
</dbReference>
<dbReference type="EMBL" id="SHMG01000003">
    <property type="protein sequence ID" value="TAA44616.1"/>
    <property type="molecule type" value="Genomic_DNA"/>
</dbReference>
<accession>A0A4V2HG54</accession>
<dbReference type="OrthoDB" id="8565817at2"/>